<evidence type="ECO:0000313" key="1">
    <source>
        <dbReference type="WBParaSite" id="maker-PairedContig_507-snap-gene-0.6-mRNA-1"/>
    </source>
</evidence>
<reference evidence="1" key="1">
    <citation type="submission" date="2016-11" db="UniProtKB">
        <authorList>
            <consortium name="WormBaseParasite"/>
        </authorList>
    </citation>
    <scope>IDENTIFICATION</scope>
    <source>
        <strain evidence="1">pt0022</strain>
    </source>
</reference>
<sequence length="99" mass="11552">MDIVKSSLLMRQLTLSHDTSTKQTEMTQQQIKIAALGLRKRLSLAIITCCYFAWKKIHNDRLEKKKSIGAENFEDTNIFYFLTYHLSHTKIRAYNSAIQ</sequence>
<dbReference type="WBParaSite" id="maker-PairedContig_507-snap-gene-0.6-mRNA-1">
    <property type="protein sequence ID" value="maker-PairedContig_507-snap-gene-0.6-mRNA-1"/>
    <property type="gene ID" value="maker-PairedContig_507-snap-gene-0.6"/>
</dbReference>
<name>A0A1I8EV20_WUCBA</name>
<protein>
    <submittedName>
        <fullName evidence="1">Uncharacterized protein</fullName>
    </submittedName>
</protein>
<proteinExistence type="predicted"/>
<dbReference type="AlphaFoldDB" id="A0A1I8EV20"/>
<organism evidence="1">
    <name type="scientific">Wuchereria bancrofti</name>
    <dbReference type="NCBI Taxonomy" id="6293"/>
    <lineage>
        <taxon>Eukaryota</taxon>
        <taxon>Metazoa</taxon>
        <taxon>Ecdysozoa</taxon>
        <taxon>Nematoda</taxon>
        <taxon>Chromadorea</taxon>
        <taxon>Rhabditida</taxon>
        <taxon>Spirurina</taxon>
        <taxon>Spiruromorpha</taxon>
        <taxon>Filarioidea</taxon>
        <taxon>Onchocercidae</taxon>
        <taxon>Wuchereria</taxon>
    </lineage>
</organism>
<accession>A0A1I8EV20</accession>